<feature type="region of interest" description="Disordered" evidence="3">
    <location>
        <begin position="740"/>
        <end position="767"/>
    </location>
</feature>
<dbReference type="Pfam" id="PF21071">
    <property type="entry name" value="LARP1_HEAT"/>
    <property type="match status" value="1"/>
</dbReference>
<feature type="region of interest" description="Disordered" evidence="3">
    <location>
        <begin position="321"/>
        <end position="362"/>
    </location>
</feature>
<dbReference type="Proteomes" id="UP000253551">
    <property type="component" value="Unassembled WGS sequence"/>
</dbReference>
<feature type="compositionally biased region" description="Low complexity" evidence="3">
    <location>
        <begin position="85"/>
        <end position="98"/>
    </location>
</feature>
<dbReference type="AlphaFoldDB" id="A0A367JBV4"/>
<dbReference type="OrthoDB" id="340227at2759"/>
<dbReference type="GO" id="GO:0010494">
    <property type="term" value="C:cytoplasmic stress granule"/>
    <property type="evidence" value="ECO:0007669"/>
    <property type="project" value="TreeGrafter"/>
</dbReference>
<dbReference type="STRING" id="4846.A0A367JBV4"/>
<feature type="domain" description="HTH La-type RNA-binding" evidence="4">
    <location>
        <begin position="218"/>
        <end position="307"/>
    </location>
</feature>
<dbReference type="GO" id="GO:0000339">
    <property type="term" value="F:RNA cap binding"/>
    <property type="evidence" value="ECO:0007669"/>
    <property type="project" value="InterPro"/>
</dbReference>
<comment type="caution">
    <text evidence="5">The sequence shown here is derived from an EMBL/GenBank/DDBJ whole genome shotgun (WGS) entry which is preliminary data.</text>
</comment>
<feature type="compositionally biased region" description="Low complexity" evidence="3">
    <location>
        <begin position="753"/>
        <end position="767"/>
    </location>
</feature>
<dbReference type="Pfam" id="PF05383">
    <property type="entry name" value="La"/>
    <property type="match status" value="1"/>
</dbReference>
<keyword evidence="1 2" id="KW-0694">RNA-binding</keyword>
<feature type="region of interest" description="Disordered" evidence="3">
    <location>
        <begin position="45"/>
        <end position="207"/>
    </location>
</feature>
<feature type="compositionally biased region" description="Low complexity" evidence="3">
    <location>
        <begin position="184"/>
        <end position="194"/>
    </location>
</feature>
<dbReference type="InterPro" id="IPR006607">
    <property type="entry name" value="DM15"/>
</dbReference>
<dbReference type="InterPro" id="IPR036390">
    <property type="entry name" value="WH_DNA-bd_sf"/>
</dbReference>
<evidence type="ECO:0000313" key="5">
    <source>
        <dbReference type="EMBL" id="RCH87365.1"/>
    </source>
</evidence>
<dbReference type="PANTHER" id="PTHR22792">
    <property type="entry name" value="LUPUS LA PROTEIN-RELATED"/>
    <property type="match status" value="1"/>
</dbReference>
<evidence type="ECO:0000256" key="1">
    <source>
        <dbReference type="ARBA" id="ARBA00022884"/>
    </source>
</evidence>
<evidence type="ECO:0000259" key="4">
    <source>
        <dbReference type="PROSITE" id="PS50961"/>
    </source>
</evidence>
<feature type="compositionally biased region" description="Basic and acidic residues" evidence="3">
    <location>
        <begin position="8"/>
        <end position="23"/>
    </location>
</feature>
<dbReference type="SMART" id="SM00715">
    <property type="entry name" value="LA"/>
    <property type="match status" value="1"/>
</dbReference>
<feature type="region of interest" description="Disordered" evidence="3">
    <location>
        <begin position="466"/>
        <end position="508"/>
    </location>
</feature>
<dbReference type="GO" id="GO:0005829">
    <property type="term" value="C:cytosol"/>
    <property type="evidence" value="ECO:0007669"/>
    <property type="project" value="TreeGrafter"/>
</dbReference>
<feature type="region of interest" description="Disordered" evidence="3">
    <location>
        <begin position="1"/>
        <end position="28"/>
    </location>
</feature>
<dbReference type="GO" id="GO:0045727">
    <property type="term" value="P:positive regulation of translation"/>
    <property type="evidence" value="ECO:0007669"/>
    <property type="project" value="TreeGrafter"/>
</dbReference>
<dbReference type="InterPro" id="IPR045180">
    <property type="entry name" value="La_dom_prot"/>
</dbReference>
<name>A0A367JBV4_RHIST</name>
<feature type="compositionally biased region" description="Polar residues" evidence="3">
    <location>
        <begin position="105"/>
        <end position="122"/>
    </location>
</feature>
<keyword evidence="5" id="KW-0687">Ribonucleoprotein</keyword>
<dbReference type="GO" id="GO:0048255">
    <property type="term" value="P:mRNA stabilization"/>
    <property type="evidence" value="ECO:0007669"/>
    <property type="project" value="InterPro"/>
</dbReference>
<protein>
    <submittedName>
        <fullName evidence="5">La ribonucleoprotein domain member 1</fullName>
    </submittedName>
</protein>
<dbReference type="PROSITE" id="PS50961">
    <property type="entry name" value="HTH_LA"/>
    <property type="match status" value="1"/>
</dbReference>
<accession>A0A367JBV4</accession>
<keyword evidence="6" id="KW-1185">Reference proteome</keyword>
<proteinExistence type="predicted"/>
<evidence type="ECO:0000256" key="2">
    <source>
        <dbReference type="PROSITE-ProRule" id="PRU00332"/>
    </source>
</evidence>
<evidence type="ECO:0000256" key="3">
    <source>
        <dbReference type="SAM" id="MobiDB-lite"/>
    </source>
</evidence>
<gene>
    <name evidence="5" type="primary">LARP1_3</name>
    <name evidence="5" type="ORF">CU098_004139</name>
</gene>
<feature type="compositionally biased region" description="Polar residues" evidence="3">
    <location>
        <begin position="63"/>
        <end position="73"/>
    </location>
</feature>
<organism evidence="5 6">
    <name type="scientific">Rhizopus stolonifer</name>
    <name type="common">Rhizopus nigricans</name>
    <dbReference type="NCBI Taxonomy" id="4846"/>
    <lineage>
        <taxon>Eukaryota</taxon>
        <taxon>Fungi</taxon>
        <taxon>Fungi incertae sedis</taxon>
        <taxon>Mucoromycota</taxon>
        <taxon>Mucoromycotina</taxon>
        <taxon>Mucoromycetes</taxon>
        <taxon>Mucorales</taxon>
        <taxon>Mucorineae</taxon>
        <taxon>Rhizopodaceae</taxon>
        <taxon>Rhizopus</taxon>
    </lineage>
</organism>
<feature type="compositionally biased region" description="Basic and acidic residues" evidence="3">
    <location>
        <begin position="144"/>
        <end position="155"/>
    </location>
</feature>
<dbReference type="Gene3D" id="1.10.10.10">
    <property type="entry name" value="Winged helix-like DNA-binding domain superfamily/Winged helix DNA-binding domain"/>
    <property type="match status" value="1"/>
</dbReference>
<sequence>MATSTDSKVQEHASTETVKDTPKKIPAPIPDVNVWQLKKQPVSAINTNDASWPEPKEAVIQQEEPSVKSSVSTGHKLVGKSQWKPYTPTIIHSTPSPTAGGRGNRANSTARNGARQGSNAKENINRKPTLKNIPKPTRSQQQRSIKEEPKEKTADTKPTIPENTPTIESNQQHHRQNHHNTSFMNGRNSSSNGMRRGRGSSRFQPRFFNRPNPSAYLNVDPEVLKSYICQQIEYYFSVDNLCKDLFLRSQMDAEGYVPLSLIAGFNRVRGLTSDMSLVRGSLNLSKILEVKQQEDELFLRKKEGWETWVLPAAGTAATTKTDSGVPQIIKSTPAGPAPVPTLASLAGQDKKTAPQQQQQDEDDLFDFEDDDEWIDGSRQNTVKKYYLSDEDDEDEDYEFDDDQVARIMIVTQRKRDRTHQSFDRHKMNDDISEMINEGLYQYESGLGIKQPNLSKVGTMDAEHFAQLAGKQQQQQQQQQAAPTPKLIKEQKKKTPRFYPGGPESLPNSLARSFAATAATNANAPSPGKKEAEHVGWVLSDQAYHPNPNDLLSTSLGKSPLPDNNLLSTSVDNMAHSFGSFQHPSHDLLKDKGFVQHKYHKYHAKALKERKHLGVGHSQEMNTLFRFWSHFLRDHSNKRMYSEFKRLAVEDANLDYRYGLECLFRLYSYGLERRFRKDMFEDFEELTLQDYDNGHLYGLEKFWAYNFYRKDKKKRELVFSERMTQLLEKYKTIKDFRNAESPKKVEGATYTAPNHTSKNNTSKKSTVK</sequence>
<reference evidence="5 6" key="1">
    <citation type="journal article" date="2018" name="G3 (Bethesda)">
        <title>Phylogenetic and Phylogenomic Definition of Rhizopus Species.</title>
        <authorList>
            <person name="Gryganskyi A.P."/>
            <person name="Golan J."/>
            <person name="Dolatabadi S."/>
            <person name="Mondo S."/>
            <person name="Robb S."/>
            <person name="Idnurm A."/>
            <person name="Muszewska A."/>
            <person name="Steczkiewicz K."/>
            <person name="Masonjones S."/>
            <person name="Liao H.L."/>
            <person name="Gajdeczka M.T."/>
            <person name="Anike F."/>
            <person name="Vuek A."/>
            <person name="Anishchenko I.M."/>
            <person name="Voigt K."/>
            <person name="de Hoog G.S."/>
            <person name="Smith M.E."/>
            <person name="Heitman J."/>
            <person name="Vilgalys R."/>
            <person name="Stajich J.E."/>
        </authorList>
    </citation>
    <scope>NUCLEOTIDE SEQUENCE [LARGE SCALE GENOMIC DNA]</scope>
    <source>
        <strain evidence="5 6">LSU 92-RS-03</strain>
    </source>
</reference>
<dbReference type="CDD" id="cd07323">
    <property type="entry name" value="LAM"/>
    <property type="match status" value="1"/>
</dbReference>
<dbReference type="GO" id="GO:1990904">
    <property type="term" value="C:ribonucleoprotein complex"/>
    <property type="evidence" value="ECO:0007669"/>
    <property type="project" value="UniProtKB-KW"/>
</dbReference>
<dbReference type="SMART" id="SM00684">
    <property type="entry name" value="DM15"/>
    <property type="match status" value="3"/>
</dbReference>
<dbReference type="InterPro" id="IPR036388">
    <property type="entry name" value="WH-like_DNA-bd_sf"/>
</dbReference>
<evidence type="ECO:0000313" key="6">
    <source>
        <dbReference type="Proteomes" id="UP000253551"/>
    </source>
</evidence>
<dbReference type="InterPro" id="IPR006630">
    <property type="entry name" value="La_HTH"/>
</dbReference>
<dbReference type="PANTHER" id="PTHR22792:SF132">
    <property type="entry name" value="LA-RELATED PROTEIN 1"/>
    <property type="match status" value="1"/>
</dbReference>
<dbReference type="EMBL" id="PJQM01003733">
    <property type="protein sequence ID" value="RCH87365.1"/>
    <property type="molecule type" value="Genomic_DNA"/>
</dbReference>
<dbReference type="SUPFAM" id="SSF46785">
    <property type="entry name" value="Winged helix' DNA-binding domain"/>
    <property type="match status" value="1"/>
</dbReference>